<evidence type="ECO:0000313" key="1">
    <source>
        <dbReference type="EMBL" id="SKB86035.1"/>
    </source>
</evidence>
<name>A0A1T5EQ56_9FLAO</name>
<evidence type="ECO:0008006" key="3">
    <source>
        <dbReference type="Google" id="ProtNLM"/>
    </source>
</evidence>
<evidence type="ECO:0000313" key="2">
    <source>
        <dbReference type="Proteomes" id="UP000190339"/>
    </source>
</evidence>
<dbReference type="EMBL" id="FUYL01000014">
    <property type="protein sequence ID" value="SKB86035.1"/>
    <property type="molecule type" value="Genomic_DNA"/>
</dbReference>
<keyword evidence="2" id="KW-1185">Reference proteome</keyword>
<dbReference type="STRING" id="561365.SAMN05660866_03622"/>
<gene>
    <name evidence="1" type="ORF">SAMN05660866_03622</name>
</gene>
<reference evidence="2" key="1">
    <citation type="submission" date="2017-02" db="EMBL/GenBank/DDBJ databases">
        <authorList>
            <person name="Varghese N."/>
            <person name="Submissions S."/>
        </authorList>
    </citation>
    <scope>NUCLEOTIDE SEQUENCE [LARGE SCALE GENOMIC DNA]</scope>
    <source>
        <strain evidence="2">DSM 23546</strain>
    </source>
</reference>
<organism evidence="1 2">
    <name type="scientific">Maribacter arcticus</name>
    <dbReference type="NCBI Taxonomy" id="561365"/>
    <lineage>
        <taxon>Bacteria</taxon>
        <taxon>Pseudomonadati</taxon>
        <taxon>Bacteroidota</taxon>
        <taxon>Flavobacteriia</taxon>
        <taxon>Flavobacteriales</taxon>
        <taxon>Flavobacteriaceae</taxon>
        <taxon>Maribacter</taxon>
    </lineage>
</organism>
<sequence>MLCKQVFKQDNMKFFRTALLVILLPLFAFAGAHKFYISVTNVDYSEKDQSVQIITRVFIDDINAVLKERYGIPSKLGTDSESSVDREYLEKYIRTKFLVEINGETAKYDFIGKKYDADMVICYLEVTDVPLKNLKQIGIQNEVLTDIYDDQQNVVHFNVNGKKKSHVLVKSHTKGMLNL</sequence>
<dbReference type="InterPro" id="IPR046525">
    <property type="entry name" value="DUF6702"/>
</dbReference>
<dbReference type="Pfam" id="PF20420">
    <property type="entry name" value="DUF6702"/>
    <property type="match status" value="1"/>
</dbReference>
<protein>
    <recommendedName>
        <fullName evidence="3">Peptidase E</fullName>
    </recommendedName>
</protein>
<accession>A0A1T5EQ56</accession>
<dbReference type="Proteomes" id="UP000190339">
    <property type="component" value="Unassembled WGS sequence"/>
</dbReference>
<dbReference type="AlphaFoldDB" id="A0A1T5EQ56"/>
<proteinExistence type="predicted"/>